<dbReference type="SUPFAM" id="SSF53850">
    <property type="entry name" value="Periplasmic binding protein-like II"/>
    <property type="match status" value="1"/>
</dbReference>
<protein>
    <submittedName>
        <fullName evidence="5">Sugar ABC transporter substrate-binding protein</fullName>
    </submittedName>
</protein>
<proteinExistence type="inferred from homology"/>
<dbReference type="KEGG" id="paqt:E8L99_18335"/>
<keyword evidence="4" id="KW-0574">Periplasm</keyword>
<dbReference type="CDD" id="cd13585">
    <property type="entry name" value="PBP2_TMBP_like"/>
    <property type="match status" value="1"/>
</dbReference>
<dbReference type="PANTHER" id="PTHR30061:SF50">
    <property type="entry name" value="MALTOSE_MALTODEXTRIN-BINDING PERIPLASMIC PROTEIN"/>
    <property type="match status" value="1"/>
</dbReference>
<gene>
    <name evidence="5" type="ORF">E8L99_18335</name>
</gene>
<dbReference type="EMBL" id="CP039865">
    <property type="protein sequence ID" value="QCK87575.1"/>
    <property type="molecule type" value="Genomic_DNA"/>
</dbReference>
<dbReference type="OrthoDB" id="6431346at2"/>
<evidence type="ECO:0000313" key="5">
    <source>
        <dbReference type="EMBL" id="QCK87575.1"/>
    </source>
</evidence>
<evidence type="ECO:0000256" key="4">
    <source>
        <dbReference type="ARBA" id="ARBA00022764"/>
    </source>
</evidence>
<keyword evidence="3" id="KW-0732">Signal</keyword>
<dbReference type="PANTHER" id="PTHR30061">
    <property type="entry name" value="MALTOSE-BINDING PERIPLASMIC PROTEIN"/>
    <property type="match status" value="1"/>
</dbReference>
<accession>A0A4D7QKF7</accession>
<dbReference type="RefSeq" id="WP_137100904.1">
    <property type="nucleotide sequence ID" value="NZ_CP039865.1"/>
</dbReference>
<dbReference type="Proteomes" id="UP000298588">
    <property type="component" value="Chromosome"/>
</dbReference>
<dbReference type="PROSITE" id="PS51318">
    <property type="entry name" value="TAT"/>
    <property type="match status" value="1"/>
</dbReference>
<evidence type="ECO:0000313" key="6">
    <source>
        <dbReference type="Proteomes" id="UP000298588"/>
    </source>
</evidence>
<evidence type="ECO:0000256" key="1">
    <source>
        <dbReference type="ARBA" id="ARBA00008520"/>
    </source>
</evidence>
<dbReference type="AlphaFoldDB" id="A0A4D7QKF7"/>
<organism evidence="5 6">
    <name type="scientific">Phreatobacter aquaticus</name>
    <dbReference type="NCBI Taxonomy" id="2570229"/>
    <lineage>
        <taxon>Bacteria</taxon>
        <taxon>Pseudomonadati</taxon>
        <taxon>Pseudomonadota</taxon>
        <taxon>Alphaproteobacteria</taxon>
        <taxon>Hyphomicrobiales</taxon>
        <taxon>Phreatobacteraceae</taxon>
        <taxon>Phreatobacter</taxon>
    </lineage>
</organism>
<keyword evidence="6" id="KW-1185">Reference proteome</keyword>
<dbReference type="GO" id="GO:0055052">
    <property type="term" value="C:ATP-binding cassette (ABC) transporter complex, substrate-binding subunit-containing"/>
    <property type="evidence" value="ECO:0007669"/>
    <property type="project" value="TreeGrafter"/>
</dbReference>
<dbReference type="InterPro" id="IPR006059">
    <property type="entry name" value="SBP"/>
</dbReference>
<keyword evidence="2" id="KW-0813">Transport</keyword>
<dbReference type="GO" id="GO:1901982">
    <property type="term" value="F:maltose binding"/>
    <property type="evidence" value="ECO:0007669"/>
    <property type="project" value="TreeGrafter"/>
</dbReference>
<sequence length="422" mass="46803">MTRTITRRHVVQGSAAAAALLAAPNVARSQAATLKVVWMGWPENQVTPLFDEVQKRHPNIKLQVERIPFTQLFQTLEVKLSGRTPDPDIYICDSPLTASYASRGHLMALDSMVDKSRFTQSGLAAATYDGKLYSAPFGSSMQILFYNKAMLKAAGVEEPSADPAKRWTWEQLVEAAKKITKPADNIWGFAFEQSERPYQLLPLGQSLGGKALSDDGFKALGNLDGPAFVEAYTFMQKLYSEFKVSPPGQFDPATTPELFGNGKVAFFISGTFNYDTFKTRFPGIDFGVAPHPYFAKGKPVTPTGAWHFGVNPRTTQKAAVETVVKDLLSDDLQALWFKLRPYPPVVKAIWQREAATFNTDMWKIVQHELDTTAVPRPATPGFREYEDVLRVALRDIQTGSNVQQALTAAATRIDREIAKYKG</sequence>
<dbReference type="Pfam" id="PF01547">
    <property type="entry name" value="SBP_bac_1"/>
    <property type="match status" value="1"/>
</dbReference>
<dbReference type="GO" id="GO:0015768">
    <property type="term" value="P:maltose transport"/>
    <property type="evidence" value="ECO:0007669"/>
    <property type="project" value="TreeGrafter"/>
</dbReference>
<dbReference type="GO" id="GO:0042956">
    <property type="term" value="P:maltodextrin transmembrane transport"/>
    <property type="evidence" value="ECO:0007669"/>
    <property type="project" value="TreeGrafter"/>
</dbReference>
<dbReference type="InterPro" id="IPR006311">
    <property type="entry name" value="TAT_signal"/>
</dbReference>
<name>A0A4D7QKF7_9HYPH</name>
<evidence type="ECO:0000256" key="2">
    <source>
        <dbReference type="ARBA" id="ARBA00022448"/>
    </source>
</evidence>
<dbReference type="Gene3D" id="3.40.190.10">
    <property type="entry name" value="Periplasmic binding protein-like II"/>
    <property type="match status" value="1"/>
</dbReference>
<evidence type="ECO:0000256" key="3">
    <source>
        <dbReference type="ARBA" id="ARBA00022729"/>
    </source>
</evidence>
<reference evidence="5 6" key="1">
    <citation type="submission" date="2019-04" db="EMBL/GenBank/DDBJ databases">
        <title>Phreatobacter aquaticus sp. nov.</title>
        <authorList>
            <person name="Choi A."/>
            <person name="Baek K."/>
        </authorList>
    </citation>
    <scope>NUCLEOTIDE SEQUENCE [LARGE SCALE GENOMIC DNA]</scope>
    <source>
        <strain evidence="5 6">NMCR1094</strain>
    </source>
</reference>
<comment type="similarity">
    <text evidence="1">Belongs to the bacterial solute-binding protein 1 family.</text>
</comment>